<dbReference type="PANTHER" id="PTHR35534:SF1">
    <property type="entry name" value="LARGE RIBOSOMAL SUBUNIT PROTEIN BL32"/>
    <property type="match status" value="1"/>
</dbReference>
<reference evidence="8" key="1">
    <citation type="submission" date="2017-09" db="EMBL/GenBank/DDBJ databases">
        <title>Depth-based differentiation of microbial function through sediment-hosted aquifers and enrichment of novel symbionts in the deep terrestrial subsurface.</title>
        <authorList>
            <person name="Probst A.J."/>
            <person name="Ladd B."/>
            <person name="Jarett J.K."/>
            <person name="Geller-Mcgrath D.E."/>
            <person name="Sieber C.M.K."/>
            <person name="Emerson J.B."/>
            <person name="Anantharaman K."/>
            <person name="Thomas B.C."/>
            <person name="Malmstrom R."/>
            <person name="Stieglmeier M."/>
            <person name="Klingl A."/>
            <person name="Woyke T."/>
            <person name="Ryan C.M."/>
            <person name="Banfield J.F."/>
        </authorList>
    </citation>
    <scope>NUCLEOTIDE SEQUENCE [LARGE SCALE GENOMIC DNA]</scope>
</reference>
<feature type="region of interest" description="Disordered" evidence="6">
    <location>
        <begin position="53"/>
        <end position="72"/>
    </location>
</feature>
<dbReference type="InterPro" id="IPR011332">
    <property type="entry name" value="Ribosomal_zn-bd"/>
</dbReference>
<dbReference type="HAMAP" id="MF_00340">
    <property type="entry name" value="Ribosomal_bL32"/>
    <property type="match status" value="1"/>
</dbReference>
<keyword evidence="3 5" id="KW-0687">Ribonucleoprotein</keyword>
<evidence type="ECO:0000313" key="7">
    <source>
        <dbReference type="EMBL" id="PIT86262.1"/>
    </source>
</evidence>
<dbReference type="InterPro" id="IPR044957">
    <property type="entry name" value="Ribosomal_bL32_bact"/>
</dbReference>
<feature type="compositionally biased region" description="Basic residues" evidence="6">
    <location>
        <begin position="60"/>
        <end position="72"/>
    </location>
</feature>
<dbReference type="AlphaFoldDB" id="A0A2M6W0A9"/>
<dbReference type="GO" id="GO:0015934">
    <property type="term" value="C:large ribosomal subunit"/>
    <property type="evidence" value="ECO:0007669"/>
    <property type="project" value="InterPro"/>
</dbReference>
<evidence type="ECO:0000256" key="4">
    <source>
        <dbReference type="ARBA" id="ARBA00035178"/>
    </source>
</evidence>
<evidence type="ECO:0000256" key="1">
    <source>
        <dbReference type="ARBA" id="ARBA00008560"/>
    </source>
</evidence>
<name>A0A2M6W0A9_9BACT</name>
<organism evidence="7 8">
    <name type="scientific">Candidatus Magasanikbacteria bacterium CG10_big_fil_rev_8_21_14_0_10_43_6</name>
    <dbReference type="NCBI Taxonomy" id="1974650"/>
    <lineage>
        <taxon>Bacteria</taxon>
        <taxon>Candidatus Magasanikiibacteriota</taxon>
    </lineage>
</organism>
<dbReference type="SUPFAM" id="SSF57829">
    <property type="entry name" value="Zn-binding ribosomal proteins"/>
    <property type="match status" value="1"/>
</dbReference>
<comment type="caution">
    <text evidence="7">The sequence shown here is derived from an EMBL/GenBank/DDBJ whole genome shotgun (WGS) entry which is preliminary data.</text>
</comment>
<dbReference type="Pfam" id="PF01783">
    <property type="entry name" value="Ribosomal_L32p"/>
    <property type="match status" value="1"/>
</dbReference>
<dbReference type="GO" id="GO:0003735">
    <property type="term" value="F:structural constituent of ribosome"/>
    <property type="evidence" value="ECO:0007669"/>
    <property type="project" value="InterPro"/>
</dbReference>
<dbReference type="PANTHER" id="PTHR35534">
    <property type="entry name" value="50S RIBOSOMAL PROTEIN L32"/>
    <property type="match status" value="1"/>
</dbReference>
<dbReference type="EMBL" id="PFBZ01000180">
    <property type="protein sequence ID" value="PIT86262.1"/>
    <property type="molecule type" value="Genomic_DNA"/>
</dbReference>
<accession>A0A2M6W0A9</accession>
<evidence type="ECO:0000256" key="6">
    <source>
        <dbReference type="SAM" id="MobiDB-lite"/>
    </source>
</evidence>
<evidence type="ECO:0000256" key="5">
    <source>
        <dbReference type="HAMAP-Rule" id="MF_00340"/>
    </source>
</evidence>
<keyword evidence="2 5" id="KW-0689">Ribosomal protein</keyword>
<evidence type="ECO:0000256" key="3">
    <source>
        <dbReference type="ARBA" id="ARBA00023274"/>
    </source>
</evidence>
<dbReference type="NCBIfam" id="TIGR01031">
    <property type="entry name" value="rpmF_bact"/>
    <property type="match status" value="1"/>
</dbReference>
<evidence type="ECO:0000313" key="8">
    <source>
        <dbReference type="Proteomes" id="UP000229362"/>
    </source>
</evidence>
<proteinExistence type="inferred from homology"/>
<protein>
    <recommendedName>
        <fullName evidence="4 5">Large ribosomal subunit protein bL32</fullName>
    </recommendedName>
</protein>
<gene>
    <name evidence="5" type="primary">rpmF</name>
    <name evidence="7" type="ORF">COU33_04140</name>
</gene>
<dbReference type="InterPro" id="IPR002677">
    <property type="entry name" value="Ribosomal_bL32"/>
</dbReference>
<sequence>MGLPSQKRTNTSKKQRASHFALKTVNTIKCESCGAKTMPHKACVDCGSYKGNEVDGSTKRNARRAKRIRKIS</sequence>
<evidence type="ECO:0000256" key="2">
    <source>
        <dbReference type="ARBA" id="ARBA00022980"/>
    </source>
</evidence>
<comment type="similarity">
    <text evidence="1 5">Belongs to the bacterial ribosomal protein bL32 family.</text>
</comment>
<dbReference type="GO" id="GO:0006412">
    <property type="term" value="P:translation"/>
    <property type="evidence" value="ECO:0007669"/>
    <property type="project" value="UniProtKB-UniRule"/>
</dbReference>
<dbReference type="Proteomes" id="UP000229362">
    <property type="component" value="Unassembled WGS sequence"/>
</dbReference>